<dbReference type="PANTHER" id="PTHR43432:SF3">
    <property type="entry name" value="SLR0285 PROTEIN"/>
    <property type="match status" value="1"/>
</dbReference>
<protein>
    <submittedName>
        <fullName evidence="4">Radical SAM protein</fullName>
    </submittedName>
</protein>
<proteinExistence type="predicted"/>
<dbReference type="InterPro" id="IPR040086">
    <property type="entry name" value="MJ0683-like"/>
</dbReference>
<keyword evidence="1" id="KW-0479">Metal-binding</keyword>
<dbReference type="GO" id="GO:0046872">
    <property type="term" value="F:metal ion binding"/>
    <property type="evidence" value="ECO:0007669"/>
    <property type="project" value="UniProtKB-KW"/>
</dbReference>
<accession>A0A9D2LWI7</accession>
<dbReference type="GO" id="GO:0003824">
    <property type="term" value="F:catalytic activity"/>
    <property type="evidence" value="ECO:0007669"/>
    <property type="project" value="InterPro"/>
</dbReference>
<dbReference type="InterPro" id="IPR007197">
    <property type="entry name" value="rSAM"/>
</dbReference>
<evidence type="ECO:0000256" key="1">
    <source>
        <dbReference type="ARBA" id="ARBA00022723"/>
    </source>
</evidence>
<dbReference type="Proteomes" id="UP000824214">
    <property type="component" value="Unassembled WGS sequence"/>
</dbReference>
<evidence type="ECO:0000313" key="5">
    <source>
        <dbReference type="Proteomes" id="UP000824214"/>
    </source>
</evidence>
<dbReference type="SFLD" id="SFLDS00029">
    <property type="entry name" value="Radical_SAM"/>
    <property type="match status" value="1"/>
</dbReference>
<keyword evidence="3" id="KW-0411">Iron-sulfur</keyword>
<dbReference type="GO" id="GO:0051536">
    <property type="term" value="F:iron-sulfur cluster binding"/>
    <property type="evidence" value="ECO:0007669"/>
    <property type="project" value="UniProtKB-KW"/>
</dbReference>
<evidence type="ECO:0000256" key="2">
    <source>
        <dbReference type="ARBA" id="ARBA00023004"/>
    </source>
</evidence>
<sequence>MMGCKCGTQVILCNLPVRFDTYKGCSHGCKYCFAQKKQNIAKIQKSETVEALRSFIEGKRGRETAWCDWNIPIHWGGMSDPFQPIEKNIRASYECLKLLAETKYPFVVSTKGKLVVDPEYLDLLAQCNCVVQVSMVCSKYDPLEPGTPPYEERLKIVRTLAGRVQRVIVRVQPYMPEVFKDVMANIPRLADAGVYGIVVEGMKFYKAKKGMVKIGGDHCYPLNVLRPHFEAIRAEAHRHGLKFYAGENRLRAMGDSMTCCGIDGLEGFKGNGYNLCMLMNGKNPEPTELMKQIGTGGCFQSLNQVAGINKKISKQSFYGLMQEELSNKTDYYRRMFGLDD</sequence>
<reference evidence="4" key="2">
    <citation type="submission" date="2021-04" db="EMBL/GenBank/DDBJ databases">
        <authorList>
            <person name="Gilroy R."/>
        </authorList>
    </citation>
    <scope>NUCLEOTIDE SEQUENCE</scope>
    <source>
        <strain evidence="4">ChiBcolR8-3208</strain>
    </source>
</reference>
<organism evidence="4 5">
    <name type="scientific">Candidatus Acutalibacter ornithocaccae</name>
    <dbReference type="NCBI Taxonomy" id="2838416"/>
    <lineage>
        <taxon>Bacteria</taxon>
        <taxon>Bacillati</taxon>
        <taxon>Bacillota</taxon>
        <taxon>Clostridia</taxon>
        <taxon>Eubacteriales</taxon>
        <taxon>Acutalibacteraceae</taxon>
        <taxon>Acutalibacter</taxon>
    </lineage>
</organism>
<dbReference type="SFLD" id="SFLDG01084">
    <property type="entry name" value="Uncharacterised_Radical_SAM_Su"/>
    <property type="match status" value="1"/>
</dbReference>
<reference evidence="4" key="1">
    <citation type="journal article" date="2021" name="PeerJ">
        <title>Extensive microbial diversity within the chicken gut microbiome revealed by metagenomics and culture.</title>
        <authorList>
            <person name="Gilroy R."/>
            <person name="Ravi A."/>
            <person name="Getino M."/>
            <person name="Pursley I."/>
            <person name="Horton D.L."/>
            <person name="Alikhan N.F."/>
            <person name="Baker D."/>
            <person name="Gharbi K."/>
            <person name="Hall N."/>
            <person name="Watson M."/>
            <person name="Adriaenssens E.M."/>
            <person name="Foster-Nyarko E."/>
            <person name="Jarju S."/>
            <person name="Secka A."/>
            <person name="Antonio M."/>
            <person name="Oren A."/>
            <person name="Chaudhuri R.R."/>
            <person name="La Ragione R."/>
            <person name="Hildebrand F."/>
            <person name="Pallen M.J."/>
        </authorList>
    </citation>
    <scope>NUCLEOTIDE SEQUENCE</scope>
    <source>
        <strain evidence="4">ChiBcolR8-3208</strain>
    </source>
</reference>
<dbReference type="PANTHER" id="PTHR43432">
    <property type="entry name" value="SLR0285 PROTEIN"/>
    <property type="match status" value="1"/>
</dbReference>
<dbReference type="Gene3D" id="3.80.30.30">
    <property type="match status" value="1"/>
</dbReference>
<dbReference type="AlphaFoldDB" id="A0A9D2LWI7"/>
<name>A0A9D2LWI7_9FIRM</name>
<dbReference type="EMBL" id="DWXZ01000008">
    <property type="protein sequence ID" value="HJB36534.1"/>
    <property type="molecule type" value="Genomic_DNA"/>
</dbReference>
<evidence type="ECO:0000256" key="3">
    <source>
        <dbReference type="ARBA" id="ARBA00023014"/>
    </source>
</evidence>
<keyword evidence="2" id="KW-0408">Iron</keyword>
<evidence type="ECO:0000313" key="4">
    <source>
        <dbReference type="EMBL" id="HJB36534.1"/>
    </source>
</evidence>
<gene>
    <name evidence="4" type="ORF">H9942_00515</name>
</gene>
<comment type="caution">
    <text evidence="4">The sequence shown here is derived from an EMBL/GenBank/DDBJ whole genome shotgun (WGS) entry which is preliminary data.</text>
</comment>